<keyword evidence="7" id="KW-0539">Nucleus</keyword>
<dbReference type="Proteomes" id="UP000295252">
    <property type="component" value="Chromosome II"/>
</dbReference>
<keyword evidence="5" id="KW-0238">DNA-binding</keyword>
<dbReference type="PANTHER" id="PTHR31604:SF2">
    <property type="entry name" value="PROTEIN SHI RELATED SEQUENCE 7"/>
    <property type="match status" value="1"/>
</dbReference>
<dbReference type="PANTHER" id="PTHR31604">
    <property type="entry name" value="PROTEIN LATERAL ROOT PRIMORDIUM 1"/>
    <property type="match status" value="1"/>
</dbReference>
<dbReference type="NCBIfam" id="TIGR01624">
    <property type="entry name" value="LRP1_Cterm"/>
    <property type="match status" value="1"/>
</dbReference>
<dbReference type="GO" id="GO:0003700">
    <property type="term" value="F:DNA-binding transcription factor activity"/>
    <property type="evidence" value="ECO:0007669"/>
    <property type="project" value="InterPro"/>
</dbReference>
<evidence type="ECO:0000256" key="3">
    <source>
        <dbReference type="ARBA" id="ARBA00022723"/>
    </source>
</evidence>
<feature type="region of interest" description="Disordered" evidence="8">
    <location>
        <begin position="1"/>
        <end position="25"/>
    </location>
</feature>
<feature type="compositionally biased region" description="Gly residues" evidence="8">
    <location>
        <begin position="288"/>
        <end position="302"/>
    </location>
</feature>
<dbReference type="GO" id="GO:0045893">
    <property type="term" value="P:positive regulation of DNA-templated transcription"/>
    <property type="evidence" value="ECO:0007669"/>
    <property type="project" value="TreeGrafter"/>
</dbReference>
<protein>
    <recommendedName>
        <fullName evidence="11">Protein SHI RELATED SEQUENCE 1-like</fullName>
    </recommendedName>
</protein>
<proteinExistence type="inferred from homology"/>
<evidence type="ECO:0000256" key="1">
    <source>
        <dbReference type="ARBA" id="ARBA00004123"/>
    </source>
</evidence>
<dbReference type="InterPro" id="IPR006510">
    <property type="entry name" value="Znf_LRP1"/>
</dbReference>
<evidence type="ECO:0000256" key="8">
    <source>
        <dbReference type="SAM" id="MobiDB-lite"/>
    </source>
</evidence>
<evidence type="ECO:0008006" key="11">
    <source>
        <dbReference type="Google" id="ProtNLM"/>
    </source>
</evidence>
<feature type="compositionally biased region" description="Gly residues" evidence="8">
    <location>
        <begin position="1"/>
        <end position="10"/>
    </location>
</feature>
<dbReference type="InParanoid" id="A0A068UFV7"/>
<dbReference type="GO" id="GO:0003677">
    <property type="term" value="F:DNA binding"/>
    <property type="evidence" value="ECO:0007669"/>
    <property type="project" value="UniProtKB-KW"/>
</dbReference>
<dbReference type="PhylomeDB" id="A0A068UFV7"/>
<evidence type="ECO:0000256" key="7">
    <source>
        <dbReference type="ARBA" id="ARBA00023242"/>
    </source>
</evidence>
<dbReference type="InterPro" id="IPR007818">
    <property type="entry name" value="SHI"/>
</dbReference>
<dbReference type="AlphaFoldDB" id="A0A068UFV7"/>
<feature type="region of interest" description="Disordered" evidence="8">
    <location>
        <begin position="74"/>
        <end position="121"/>
    </location>
</feature>
<dbReference type="EMBL" id="HG739110">
    <property type="protein sequence ID" value="CDP07450.1"/>
    <property type="molecule type" value="Genomic_DNA"/>
</dbReference>
<evidence type="ECO:0000256" key="6">
    <source>
        <dbReference type="ARBA" id="ARBA00023159"/>
    </source>
</evidence>
<accession>A0A068UFV7</accession>
<sequence length="364" mass="38802">MSGFFSLGGGKEQEQQEQQDTTNNSSFYLFKNEEIYNKGFELWQQYYQLHQQRIQHHHHHQVVGQDVDFSVGPSRRIISSGSGGSGSIGDDSSYRSAGFRVMRHGGGGGTGSGSSSGGGGGGTMNCQDCGNQAKKDCPHMRCRTCCKSRGFQCQTHVKSTWVPAAKRRERQQQLSALQTQQQQQQQNQQQLSLIRGDNPKRLRENPGGGGGGSSSLACTRLPTSTSGLDVGNFPAEVNYPATFRCVRVSAMDDAEEQYAYQTAVNIGGHVFKGILYDQGLESRYATSGGAGAGEASSGGGGGHGHHHDHDPQPPLNLIGAAAAATANAAVTSTNPALTMLDPSIYPTPLSAFMAGTQFFPPPRS</sequence>
<evidence type="ECO:0000256" key="4">
    <source>
        <dbReference type="ARBA" id="ARBA00022833"/>
    </source>
</evidence>
<name>A0A068UFV7_COFCA</name>
<feature type="region of interest" description="Disordered" evidence="8">
    <location>
        <begin position="167"/>
        <end position="218"/>
    </location>
</feature>
<keyword evidence="3" id="KW-0479">Metal-binding</keyword>
<reference evidence="10" key="1">
    <citation type="journal article" date="2014" name="Science">
        <title>The coffee genome provides insight into the convergent evolution of caffeine biosynthesis.</title>
        <authorList>
            <person name="Denoeud F."/>
            <person name="Carretero-Paulet L."/>
            <person name="Dereeper A."/>
            <person name="Droc G."/>
            <person name="Guyot R."/>
            <person name="Pietrella M."/>
            <person name="Zheng C."/>
            <person name="Alberti A."/>
            <person name="Anthony F."/>
            <person name="Aprea G."/>
            <person name="Aury J.M."/>
            <person name="Bento P."/>
            <person name="Bernard M."/>
            <person name="Bocs S."/>
            <person name="Campa C."/>
            <person name="Cenci A."/>
            <person name="Combes M.C."/>
            <person name="Crouzillat D."/>
            <person name="Da Silva C."/>
            <person name="Daddiego L."/>
            <person name="De Bellis F."/>
            <person name="Dussert S."/>
            <person name="Garsmeur O."/>
            <person name="Gayraud T."/>
            <person name="Guignon V."/>
            <person name="Jahn K."/>
            <person name="Jamilloux V."/>
            <person name="Joet T."/>
            <person name="Labadie K."/>
            <person name="Lan T."/>
            <person name="Leclercq J."/>
            <person name="Lepelley M."/>
            <person name="Leroy T."/>
            <person name="Li L.T."/>
            <person name="Librado P."/>
            <person name="Lopez L."/>
            <person name="Munoz A."/>
            <person name="Noel B."/>
            <person name="Pallavicini A."/>
            <person name="Perrotta G."/>
            <person name="Poncet V."/>
            <person name="Pot D."/>
            <person name="Priyono X."/>
            <person name="Rigoreau M."/>
            <person name="Rouard M."/>
            <person name="Rozas J."/>
            <person name="Tranchant-Dubreuil C."/>
            <person name="VanBuren R."/>
            <person name="Zhang Q."/>
            <person name="Andrade A.C."/>
            <person name="Argout X."/>
            <person name="Bertrand B."/>
            <person name="de Kochko A."/>
            <person name="Graziosi G."/>
            <person name="Henry R.J."/>
            <person name="Jayarama X."/>
            <person name="Ming R."/>
            <person name="Nagai C."/>
            <person name="Rounsley S."/>
            <person name="Sankoff D."/>
            <person name="Giuliano G."/>
            <person name="Albert V.A."/>
            <person name="Wincker P."/>
            <person name="Lashermes P."/>
        </authorList>
    </citation>
    <scope>NUCLEOTIDE SEQUENCE [LARGE SCALE GENOMIC DNA]</scope>
    <source>
        <strain evidence="10">cv. DH200-94</strain>
    </source>
</reference>
<feature type="compositionally biased region" description="Gly residues" evidence="8">
    <location>
        <begin position="104"/>
        <end position="121"/>
    </location>
</feature>
<comment type="similarity">
    <text evidence="2">Belongs to the SHI protein family.</text>
</comment>
<keyword evidence="4" id="KW-0862">Zinc</keyword>
<dbReference type="NCBIfam" id="TIGR01623">
    <property type="entry name" value="put_zinc_LRP1"/>
    <property type="match status" value="1"/>
</dbReference>
<dbReference type="Gramene" id="CDP07450">
    <property type="protein sequence ID" value="CDP07450"/>
    <property type="gene ID" value="GSCOC_T00024719001"/>
</dbReference>
<comment type="subcellular location">
    <subcellularLocation>
        <location evidence="1">Nucleus</location>
    </subcellularLocation>
</comment>
<gene>
    <name evidence="9" type="ORF">GSCOC_T00024719001</name>
</gene>
<keyword evidence="6" id="KW-0010">Activator</keyword>
<evidence type="ECO:0000313" key="10">
    <source>
        <dbReference type="Proteomes" id="UP000295252"/>
    </source>
</evidence>
<feature type="compositionally biased region" description="Low complexity" evidence="8">
    <location>
        <begin position="172"/>
        <end position="193"/>
    </location>
</feature>
<organism evidence="9 10">
    <name type="scientific">Coffea canephora</name>
    <name type="common">Robusta coffee</name>
    <dbReference type="NCBI Taxonomy" id="49390"/>
    <lineage>
        <taxon>Eukaryota</taxon>
        <taxon>Viridiplantae</taxon>
        <taxon>Streptophyta</taxon>
        <taxon>Embryophyta</taxon>
        <taxon>Tracheophyta</taxon>
        <taxon>Spermatophyta</taxon>
        <taxon>Magnoliopsida</taxon>
        <taxon>eudicotyledons</taxon>
        <taxon>Gunneridae</taxon>
        <taxon>Pentapetalae</taxon>
        <taxon>asterids</taxon>
        <taxon>lamiids</taxon>
        <taxon>Gentianales</taxon>
        <taxon>Rubiaceae</taxon>
        <taxon>Ixoroideae</taxon>
        <taxon>Gardenieae complex</taxon>
        <taxon>Bertiereae - Coffeeae clade</taxon>
        <taxon>Coffeeae</taxon>
        <taxon>Coffea</taxon>
    </lineage>
</organism>
<keyword evidence="10" id="KW-1185">Reference proteome</keyword>
<dbReference type="GO" id="GO:0005634">
    <property type="term" value="C:nucleus"/>
    <property type="evidence" value="ECO:0007669"/>
    <property type="project" value="UniProtKB-SubCell"/>
</dbReference>
<dbReference type="STRING" id="49390.A0A068UFV7"/>
<evidence type="ECO:0000313" key="9">
    <source>
        <dbReference type="EMBL" id="CDP07450.1"/>
    </source>
</evidence>
<dbReference type="GO" id="GO:0046872">
    <property type="term" value="F:metal ion binding"/>
    <property type="evidence" value="ECO:0007669"/>
    <property type="project" value="UniProtKB-KW"/>
</dbReference>
<evidence type="ECO:0000256" key="2">
    <source>
        <dbReference type="ARBA" id="ARBA00006911"/>
    </source>
</evidence>
<evidence type="ECO:0000256" key="5">
    <source>
        <dbReference type="ARBA" id="ARBA00023125"/>
    </source>
</evidence>
<dbReference type="Pfam" id="PF05142">
    <property type="entry name" value="DUF702"/>
    <property type="match status" value="1"/>
</dbReference>
<dbReference type="OrthoDB" id="692274at2759"/>
<feature type="region of interest" description="Disordered" evidence="8">
    <location>
        <begin position="286"/>
        <end position="316"/>
    </location>
</feature>
<dbReference type="OMA" id="CTHNTLG"/>
<dbReference type="InterPro" id="IPR006511">
    <property type="entry name" value="SHI_C"/>
</dbReference>